<proteinExistence type="inferred from homology"/>
<dbReference type="NCBIfam" id="NF007180">
    <property type="entry name" value="PRK09612.1"/>
    <property type="match status" value="1"/>
</dbReference>
<dbReference type="InterPro" id="IPR014722">
    <property type="entry name" value="Rib_uL2_dom2"/>
</dbReference>
<evidence type="ECO:0000256" key="4">
    <source>
        <dbReference type="ARBA" id="ARBA00022980"/>
    </source>
</evidence>
<evidence type="ECO:0000256" key="3">
    <source>
        <dbReference type="ARBA" id="ARBA00022884"/>
    </source>
</evidence>
<keyword evidence="2 6" id="KW-0699">rRNA-binding</keyword>
<feature type="region of interest" description="Disordered" evidence="7">
    <location>
        <begin position="201"/>
        <end position="251"/>
    </location>
</feature>
<evidence type="ECO:0000256" key="7">
    <source>
        <dbReference type="SAM" id="MobiDB-lite"/>
    </source>
</evidence>
<evidence type="ECO:0000256" key="5">
    <source>
        <dbReference type="ARBA" id="ARBA00023274"/>
    </source>
</evidence>
<gene>
    <name evidence="6" type="primary">rpl2</name>
    <name evidence="10" type="ORF">Sv326_0819</name>
</gene>
<evidence type="ECO:0000256" key="6">
    <source>
        <dbReference type="HAMAP-Rule" id="MF_01320"/>
    </source>
</evidence>
<feature type="region of interest" description="Disordered" evidence="7">
    <location>
        <begin position="1"/>
        <end position="21"/>
    </location>
</feature>
<dbReference type="FunFam" id="4.10.950.10:FF:000002">
    <property type="entry name" value="60S ribosomal protein L2"/>
    <property type="match status" value="1"/>
</dbReference>
<dbReference type="Gene3D" id="2.30.30.30">
    <property type="match status" value="1"/>
</dbReference>
<dbReference type="InterPro" id="IPR008991">
    <property type="entry name" value="Translation_prot_SH3-like_sf"/>
</dbReference>
<evidence type="ECO:0000256" key="1">
    <source>
        <dbReference type="ARBA" id="ARBA00005636"/>
    </source>
</evidence>
<evidence type="ECO:0000256" key="2">
    <source>
        <dbReference type="ARBA" id="ARBA00022730"/>
    </source>
</evidence>
<dbReference type="HAMAP" id="MF_01320_A">
    <property type="entry name" value="Ribosomal_uL2_A"/>
    <property type="match status" value="1"/>
</dbReference>
<dbReference type="PANTHER" id="PTHR13691">
    <property type="entry name" value="RIBOSOMAL PROTEIN L2"/>
    <property type="match status" value="1"/>
</dbReference>
<dbReference type="InterPro" id="IPR014726">
    <property type="entry name" value="Ribosomal_uL2_dom3"/>
</dbReference>
<dbReference type="Gene3D" id="4.10.950.10">
    <property type="entry name" value="Ribosomal protein L2, domain 3"/>
    <property type="match status" value="1"/>
</dbReference>
<evidence type="ECO:0000259" key="9">
    <source>
        <dbReference type="SMART" id="SM01383"/>
    </source>
</evidence>
<dbReference type="PANTHER" id="PTHR13691:SF16">
    <property type="entry name" value="LARGE RIBOSOMAL SUBUNIT PROTEIN UL2"/>
    <property type="match status" value="1"/>
</dbReference>
<dbReference type="EMBL" id="CP058998">
    <property type="protein sequence ID" value="QLJ52994.1"/>
    <property type="molecule type" value="Genomic_DNA"/>
</dbReference>
<dbReference type="AlphaFoldDB" id="A0A7D5XIB1"/>
<reference evidence="11" key="1">
    <citation type="submission" date="2020-07" db="EMBL/GenBank/DDBJ databases">
        <title>Metabolic diversity and evolutionary history of the archaeal phylum ###Micrarchaeota### uncovered from a freshwater lake metagenome.</title>
        <authorList>
            <person name="Kadnikov V.V."/>
            <person name="Savvichev A.S."/>
            <person name="Mardanov A.V."/>
            <person name="Beletsky A.V."/>
            <person name="Chupakov A.V."/>
            <person name="Kokryatskaya N.M."/>
            <person name="Pimenov N.V."/>
            <person name="Ravin N.V."/>
        </authorList>
    </citation>
    <scope>NUCLEOTIDE SEQUENCE [LARGE SCALE GENOMIC DNA]</scope>
</reference>
<dbReference type="Pfam" id="PF00181">
    <property type="entry name" value="Ribosomal_L2_N"/>
    <property type="match status" value="1"/>
</dbReference>
<feature type="compositionally biased region" description="Basic and acidic residues" evidence="7">
    <location>
        <begin position="242"/>
        <end position="251"/>
    </location>
</feature>
<dbReference type="InterPro" id="IPR022666">
    <property type="entry name" value="Ribosomal_uL2_RNA-bd_dom"/>
</dbReference>
<dbReference type="InterPro" id="IPR023672">
    <property type="entry name" value="Ribosomal_uL2_arc_euk"/>
</dbReference>
<dbReference type="PIRSF" id="PIRSF002158">
    <property type="entry name" value="Ribosomal_L2"/>
    <property type="match status" value="1"/>
</dbReference>
<dbReference type="Proteomes" id="UP000510821">
    <property type="component" value="Chromosome"/>
</dbReference>
<dbReference type="KEGG" id="flt:Sv326_0819"/>
<dbReference type="Pfam" id="PF03947">
    <property type="entry name" value="Ribosomal_L2_C"/>
    <property type="match status" value="1"/>
</dbReference>
<keyword evidence="3 6" id="KW-0694">RNA-binding</keyword>
<dbReference type="GO" id="GO:0019843">
    <property type="term" value="F:rRNA binding"/>
    <property type="evidence" value="ECO:0007669"/>
    <property type="project" value="UniProtKB-UniRule"/>
</dbReference>
<dbReference type="SUPFAM" id="SSF50249">
    <property type="entry name" value="Nucleic acid-binding proteins"/>
    <property type="match status" value="1"/>
</dbReference>
<feature type="domain" description="Large ribosomal subunit protein uL2 C-terminal" evidence="8">
    <location>
        <begin position="92"/>
        <end position="224"/>
    </location>
</feature>
<dbReference type="GO" id="GO:0002181">
    <property type="term" value="P:cytoplasmic translation"/>
    <property type="evidence" value="ECO:0007669"/>
    <property type="project" value="TreeGrafter"/>
</dbReference>
<keyword evidence="4 6" id="KW-0689">Ribosomal protein</keyword>
<dbReference type="GO" id="GO:0003735">
    <property type="term" value="F:structural constituent of ribosome"/>
    <property type="evidence" value="ECO:0007669"/>
    <property type="project" value="InterPro"/>
</dbReference>
<comment type="subunit">
    <text evidence="6">Part of the 50S ribosomal subunit. Forms a bridge to the 30S subunit in the 70S ribosome.</text>
</comment>
<sequence length="251" mass="27377">MGKKLIQQRLGKGSPSFRRPSSRCKADVEYRSLDEFEKSGKLSGEVIGFVDDPARSALLMEVKFENNESNMLIAPEGAMIGDRIEVGAVAEVRAGNVLPLNSIPDGMPVYDIEITPGDGGKLVRSSGTTAFVVSHEERLVTVRLPSKKLKVLDGRCRAEVGVICGGGRLEKPFLKAGKRFYAMGAMNRRWPNVRGVAMNPYNHPFGGKEHHKGRPSPVSRSTPPGRKVGHLASRRTGRRRGKSSEDRGTGE</sequence>
<dbReference type="SMART" id="SM01383">
    <property type="entry name" value="Ribosomal_L2"/>
    <property type="match status" value="1"/>
</dbReference>
<organism evidence="10 11">
    <name type="scientific">Fermentimicrarchaeum limneticum</name>
    <dbReference type="NCBI Taxonomy" id="2795018"/>
    <lineage>
        <taxon>Archaea</taxon>
        <taxon>Candidatus Micrarchaeota</taxon>
        <taxon>Candidatus Fermentimicrarchaeales</taxon>
        <taxon>Candidatus Fermentimicrarchaeaceae</taxon>
        <taxon>Candidatus Fermentimicrarchaeum</taxon>
    </lineage>
</organism>
<dbReference type="InterPro" id="IPR022669">
    <property type="entry name" value="Ribosomal_uL2_C"/>
</dbReference>
<accession>A0A7D5XIB1</accession>
<evidence type="ECO:0000259" key="8">
    <source>
        <dbReference type="SMART" id="SM01382"/>
    </source>
</evidence>
<evidence type="ECO:0000313" key="10">
    <source>
        <dbReference type="EMBL" id="QLJ52994.1"/>
    </source>
</evidence>
<dbReference type="InterPro" id="IPR012340">
    <property type="entry name" value="NA-bd_OB-fold"/>
</dbReference>
<keyword evidence="5 6" id="KW-0687">Ribonucleoprotein</keyword>
<evidence type="ECO:0000313" key="11">
    <source>
        <dbReference type="Proteomes" id="UP000510821"/>
    </source>
</evidence>
<dbReference type="SMART" id="SM01382">
    <property type="entry name" value="Ribosomal_L2_C"/>
    <property type="match status" value="1"/>
</dbReference>
<name>A0A7D5XIB1_FERL1</name>
<comment type="function">
    <text evidence="6">One of the primary rRNA binding proteins. Required for association of the 30S and 50S subunits to form the 70S ribosome, for tRNA binding and peptide bond formation. It has been suggested to have peptidyltransferase activity; this is somewhat controversial. Makes several contacts with the 16S rRNA in the 70S ribosome.</text>
</comment>
<dbReference type="SUPFAM" id="SSF50104">
    <property type="entry name" value="Translation proteins SH3-like domain"/>
    <property type="match status" value="1"/>
</dbReference>
<protein>
    <recommendedName>
        <fullName evidence="6">Large ribosomal subunit protein uL2</fullName>
    </recommendedName>
</protein>
<feature type="compositionally biased region" description="Basic residues" evidence="7">
    <location>
        <begin position="227"/>
        <end position="241"/>
    </location>
</feature>
<dbReference type="InterPro" id="IPR002171">
    <property type="entry name" value="Ribosomal_uL2"/>
</dbReference>
<dbReference type="GO" id="GO:0022625">
    <property type="term" value="C:cytosolic large ribosomal subunit"/>
    <property type="evidence" value="ECO:0007669"/>
    <property type="project" value="TreeGrafter"/>
</dbReference>
<feature type="domain" description="Large ribosomal subunit protein uL2 RNA-binding" evidence="9">
    <location>
        <begin position="11"/>
        <end position="86"/>
    </location>
</feature>
<comment type="similarity">
    <text evidence="1 6">Belongs to the universal ribosomal protein uL2 family.</text>
</comment>
<dbReference type="Gene3D" id="2.40.50.140">
    <property type="entry name" value="Nucleic acid-binding proteins"/>
    <property type="match status" value="1"/>
</dbReference>